<dbReference type="Pfam" id="PF00300">
    <property type="entry name" value="His_Phos_1"/>
    <property type="match status" value="1"/>
</dbReference>
<accession>A0A1I2HKZ3</accession>
<dbReference type="OrthoDB" id="280692at2"/>
<dbReference type="Gene3D" id="3.40.50.1240">
    <property type="entry name" value="Phosphoglycerate mutase-like"/>
    <property type="match status" value="1"/>
</dbReference>
<evidence type="ECO:0000256" key="1">
    <source>
        <dbReference type="ARBA" id="ARBA00022801"/>
    </source>
</evidence>
<dbReference type="InterPro" id="IPR051021">
    <property type="entry name" value="Mito_Ser/Thr_phosphatase"/>
</dbReference>
<dbReference type="SUPFAM" id="SSF53254">
    <property type="entry name" value="Phosphoglycerate mutase-like"/>
    <property type="match status" value="1"/>
</dbReference>
<keyword evidence="3" id="KW-1185">Reference proteome</keyword>
<organism evidence="2 3">
    <name type="scientific">Paracidovorax wautersii</name>
    <dbReference type="NCBI Taxonomy" id="1177982"/>
    <lineage>
        <taxon>Bacteria</taxon>
        <taxon>Pseudomonadati</taxon>
        <taxon>Pseudomonadota</taxon>
        <taxon>Betaproteobacteria</taxon>
        <taxon>Burkholderiales</taxon>
        <taxon>Comamonadaceae</taxon>
        <taxon>Paracidovorax</taxon>
    </lineage>
</organism>
<dbReference type="GO" id="GO:0016787">
    <property type="term" value="F:hydrolase activity"/>
    <property type="evidence" value="ECO:0007669"/>
    <property type="project" value="UniProtKB-KW"/>
</dbReference>
<name>A0A1I2HKZ3_9BURK</name>
<dbReference type="InterPro" id="IPR029033">
    <property type="entry name" value="His_PPase_superfam"/>
</dbReference>
<dbReference type="EMBL" id="FONX01000023">
    <property type="protein sequence ID" value="SFF29527.1"/>
    <property type="molecule type" value="Genomic_DNA"/>
</dbReference>
<dbReference type="PANTHER" id="PTHR20935">
    <property type="entry name" value="PHOSPHOGLYCERATE MUTASE-RELATED"/>
    <property type="match status" value="1"/>
</dbReference>
<dbReference type="Proteomes" id="UP000199119">
    <property type="component" value="Unassembled WGS sequence"/>
</dbReference>
<keyword evidence="1" id="KW-0378">Hydrolase</keyword>
<evidence type="ECO:0000313" key="3">
    <source>
        <dbReference type="Proteomes" id="UP000199119"/>
    </source>
</evidence>
<dbReference type="SMART" id="SM00855">
    <property type="entry name" value="PGAM"/>
    <property type="match status" value="1"/>
</dbReference>
<proteinExistence type="predicted"/>
<protein>
    <submittedName>
        <fullName evidence="2">Broad specificity phosphatase PhoE</fullName>
    </submittedName>
</protein>
<sequence>MGTLYLVRHAQASFGADDYDQLSPLGHRQAHRLGEYWRTQGLRFDAVLTGTLRRHRETLEGISQGLATDMPPAQTFPELDEYDGAALIHAIHPHALPKADTPALYKQHFRLLCDALAQWMAGTISPAGMPSWDDFSAGIHSVLEHVRRHHAGHDVLMVSSGGPIGALLTQILGSPAEVGIGLNMRVRNSSVTELSTSAKRIMLQTFNGVGHLEDSDHRDWITYA</sequence>
<dbReference type="RefSeq" id="WP_092942144.1">
    <property type="nucleotide sequence ID" value="NZ_FONX01000023.1"/>
</dbReference>
<dbReference type="InterPro" id="IPR013078">
    <property type="entry name" value="His_Pase_superF_clade-1"/>
</dbReference>
<dbReference type="PANTHER" id="PTHR20935:SF0">
    <property type="entry name" value="SERINE_THREONINE-PROTEIN PHOSPHATASE PGAM5, MITOCHONDRIAL"/>
    <property type="match status" value="1"/>
</dbReference>
<reference evidence="3" key="1">
    <citation type="submission" date="2016-10" db="EMBL/GenBank/DDBJ databases">
        <authorList>
            <person name="Varghese N."/>
            <person name="Submissions S."/>
        </authorList>
    </citation>
    <scope>NUCLEOTIDE SEQUENCE [LARGE SCALE GENOMIC DNA]</scope>
    <source>
        <strain evidence="3">DSM 27981</strain>
    </source>
</reference>
<gene>
    <name evidence="2" type="ORF">SAMN04489711_12367</name>
</gene>
<dbReference type="STRING" id="1177982.SAMN04489711_12367"/>
<dbReference type="AlphaFoldDB" id="A0A1I2HKZ3"/>
<evidence type="ECO:0000313" key="2">
    <source>
        <dbReference type="EMBL" id="SFF29527.1"/>
    </source>
</evidence>
<dbReference type="CDD" id="cd07067">
    <property type="entry name" value="HP_PGM_like"/>
    <property type="match status" value="1"/>
</dbReference>